<dbReference type="Gene3D" id="3.30.70.270">
    <property type="match status" value="2"/>
</dbReference>
<dbReference type="EMBL" id="BLLK01000045">
    <property type="protein sequence ID" value="GFH52616.1"/>
    <property type="molecule type" value="Genomic_DNA"/>
</dbReference>
<dbReference type="Gene3D" id="1.10.340.70">
    <property type="match status" value="1"/>
</dbReference>
<keyword evidence="3" id="KW-0548">Nucleotidyltransferase</keyword>
<dbReference type="AlphaFoldDB" id="A0AAD3CUQ3"/>
<reference evidence="10 11" key="1">
    <citation type="journal article" date="2021" name="Sci. Rep.">
        <title>The genome of the diatom Chaetoceros tenuissimus carries an ancient integrated fragment of an extant virus.</title>
        <authorList>
            <person name="Hongo Y."/>
            <person name="Kimura K."/>
            <person name="Takaki Y."/>
            <person name="Yoshida Y."/>
            <person name="Baba S."/>
            <person name="Kobayashi G."/>
            <person name="Nagasaki K."/>
            <person name="Hano T."/>
            <person name="Tomaru Y."/>
        </authorList>
    </citation>
    <scope>NUCLEOTIDE SEQUENCE [LARGE SCALE GENOMIC DNA]</scope>
    <source>
        <strain evidence="10 11">NIES-3715</strain>
    </source>
</reference>
<proteinExistence type="predicted"/>
<name>A0AAD3CUQ3_9STRA</name>
<dbReference type="PROSITE" id="PS50878">
    <property type="entry name" value="RT_POL"/>
    <property type="match status" value="1"/>
</dbReference>
<organism evidence="10 11">
    <name type="scientific">Chaetoceros tenuissimus</name>
    <dbReference type="NCBI Taxonomy" id="426638"/>
    <lineage>
        <taxon>Eukaryota</taxon>
        <taxon>Sar</taxon>
        <taxon>Stramenopiles</taxon>
        <taxon>Ochrophyta</taxon>
        <taxon>Bacillariophyta</taxon>
        <taxon>Coscinodiscophyceae</taxon>
        <taxon>Chaetocerotophycidae</taxon>
        <taxon>Chaetocerotales</taxon>
        <taxon>Chaetocerotaceae</taxon>
        <taxon>Chaetoceros</taxon>
    </lineage>
</organism>
<evidence type="ECO:0000256" key="1">
    <source>
        <dbReference type="ARBA" id="ARBA00012493"/>
    </source>
</evidence>
<evidence type="ECO:0000256" key="6">
    <source>
        <dbReference type="ARBA" id="ARBA00022801"/>
    </source>
</evidence>
<dbReference type="GO" id="GO:0016779">
    <property type="term" value="F:nucleotidyltransferase activity"/>
    <property type="evidence" value="ECO:0007669"/>
    <property type="project" value="UniProtKB-KW"/>
</dbReference>
<keyword evidence="4" id="KW-0540">Nuclease</keyword>
<dbReference type="InterPro" id="IPR050951">
    <property type="entry name" value="Retrovirus_Pol_polyprotein"/>
</dbReference>
<keyword evidence="5" id="KW-0255">Endonuclease</keyword>
<dbReference type="GO" id="GO:0003676">
    <property type="term" value="F:nucleic acid binding"/>
    <property type="evidence" value="ECO:0007669"/>
    <property type="project" value="InterPro"/>
</dbReference>
<keyword evidence="7" id="KW-0695">RNA-directed DNA polymerase</keyword>
<dbReference type="FunFam" id="3.10.20.370:FF:000001">
    <property type="entry name" value="Retrovirus-related Pol polyprotein from transposon 17.6-like protein"/>
    <property type="match status" value="1"/>
</dbReference>
<evidence type="ECO:0000256" key="3">
    <source>
        <dbReference type="ARBA" id="ARBA00022695"/>
    </source>
</evidence>
<dbReference type="Gene3D" id="2.40.70.10">
    <property type="entry name" value="Acid Proteases"/>
    <property type="match status" value="1"/>
</dbReference>
<accession>A0AAD3CUQ3</accession>
<gene>
    <name evidence="10" type="ORF">CTEN210_09092</name>
</gene>
<keyword evidence="11" id="KW-1185">Reference proteome</keyword>
<dbReference type="CDD" id="cd01647">
    <property type="entry name" value="RT_LTR"/>
    <property type="match status" value="1"/>
</dbReference>
<feature type="domain" description="Integrase catalytic" evidence="9">
    <location>
        <begin position="821"/>
        <end position="1011"/>
    </location>
</feature>
<dbReference type="InterPro" id="IPR012337">
    <property type="entry name" value="RNaseH-like_sf"/>
</dbReference>
<dbReference type="PANTHER" id="PTHR37984:SF5">
    <property type="entry name" value="PROTEIN NYNRIN-LIKE"/>
    <property type="match status" value="1"/>
</dbReference>
<dbReference type="CDD" id="cd09274">
    <property type="entry name" value="RNase_HI_RT_Ty3"/>
    <property type="match status" value="1"/>
</dbReference>
<evidence type="ECO:0000313" key="10">
    <source>
        <dbReference type="EMBL" id="GFH52616.1"/>
    </source>
</evidence>
<evidence type="ECO:0000313" key="11">
    <source>
        <dbReference type="Proteomes" id="UP001054902"/>
    </source>
</evidence>
<evidence type="ECO:0000256" key="2">
    <source>
        <dbReference type="ARBA" id="ARBA00022679"/>
    </source>
</evidence>
<comment type="caution">
    <text evidence="10">The sequence shown here is derived from an EMBL/GenBank/DDBJ whole genome shotgun (WGS) entry which is preliminary data.</text>
</comment>
<dbReference type="InterPro" id="IPR000477">
    <property type="entry name" value="RT_dom"/>
</dbReference>
<dbReference type="GO" id="GO:0015074">
    <property type="term" value="P:DNA integration"/>
    <property type="evidence" value="ECO:0007669"/>
    <property type="project" value="InterPro"/>
</dbReference>
<dbReference type="Gene3D" id="3.30.420.10">
    <property type="entry name" value="Ribonuclease H-like superfamily/Ribonuclease H"/>
    <property type="match status" value="1"/>
</dbReference>
<dbReference type="InterPro" id="IPR043502">
    <property type="entry name" value="DNA/RNA_pol_sf"/>
</dbReference>
<feature type="domain" description="Reverse transcriptase" evidence="8">
    <location>
        <begin position="279"/>
        <end position="457"/>
    </location>
</feature>
<evidence type="ECO:0000256" key="4">
    <source>
        <dbReference type="ARBA" id="ARBA00022722"/>
    </source>
</evidence>
<dbReference type="PROSITE" id="PS50994">
    <property type="entry name" value="INTEGRASE"/>
    <property type="match status" value="1"/>
</dbReference>
<keyword evidence="2" id="KW-0808">Transferase</keyword>
<dbReference type="EC" id="2.7.7.49" evidence="1"/>
<dbReference type="SUPFAM" id="SSF53098">
    <property type="entry name" value="Ribonuclease H-like"/>
    <property type="match status" value="1"/>
</dbReference>
<dbReference type="InterPro" id="IPR021109">
    <property type="entry name" value="Peptidase_aspartic_dom_sf"/>
</dbReference>
<keyword evidence="6" id="KW-0378">Hydrolase</keyword>
<protein>
    <recommendedName>
        <fullName evidence="1">RNA-directed DNA polymerase</fullName>
        <ecNumber evidence="1">2.7.7.49</ecNumber>
    </recommendedName>
</protein>
<dbReference type="InterPro" id="IPR041588">
    <property type="entry name" value="Integrase_H2C2"/>
</dbReference>
<evidence type="ECO:0000259" key="8">
    <source>
        <dbReference type="PROSITE" id="PS50878"/>
    </source>
</evidence>
<dbReference type="Pfam" id="PF17921">
    <property type="entry name" value="Integrase_H2C2"/>
    <property type="match status" value="1"/>
</dbReference>
<sequence length="1106" mass="127685">MISRRINKNKLTKYNPLEGPSDATAVSLATVYNPRDKHEELKSNMLILFDEGASGSMIKEEIVQDCLEDFGIEQNVEYMTGAGSLACNKRISLQVTFDEFGGATRIHHEFDVDPNPEGIGYDMIIGRDLLNKLKIDLRHSDKTIKWNDVLVPMKSFSDIWEAKHPTRQEMRATFLRSVEPKATQEETERVTKILDANYEKANLEEVVASATSLNREQKRKLLKTLKKFESLFDGTLGRWKTDPVKIQLKEGAKAVNSRWYPVPKINKETFKKELERLVKIGVLEVVHESEWGTPVFIIPKKEGTVRFVTDFRKVNGLVVRKPFPIPRIADTLQQLEGFTFATALDLNMGYYTIPLAECSKDVTTIVTEFGKFRYTCLPMGMVVSGDVFQSKIYDLIGDIEGVRTYIDDILCIGTGTFDEHLSQLEEIFQRFENAGLKVNASKCSFGLQEIPYLGYIISKEGLRPDPKKVQGIVDLHKPQTAKEMKSLIGMIQFYRDMWRRRSHILSPLIDAAAGKKGKMKITWTEEMDDAFIQLKQMVTEEVFLTYPDWSKPFDIHTDASDKQLGAVISQNGKPIAFFSRRLSKSQRNYTTTEKELLSIVECLKQFRNILFGYEINVYSDHKNLVYEATLSESQRVMRWRLLLEEFGPNIIHIAGVDNIVADTLSRLRSNNVEEDEIESTDTKIQELFANRRVRSIQADFPLEKKLLREEQQKELKKRNSKIKKLLDEKDSEYKFKELDGFELIMYKDKVYVPETLRESTLHWYHHYLNHPGGDRLGNTIKETCYWKGLSNQAKDFVKTCEVCQQYKKKRRYGIIPAKTIKDLVPWRTVHVDLIGPYSVTAKQIQPGGEIKEVELKLTCMTMLDPATGWFEIAQVPYYSIDEVKEDKDDFIDKTSARISLIFEQTWLSRYPRPEEVVCDNGSEFKLHFMTLLKDFDIKPRPTKAENPQGNSPVERVHQVVQNMIKTKQLDSYEFDYIDPWGPILSSVGWAVRASYHSTLQATPAQLVFGRDMMFNLSKAIDWKAITERKRKQIARDNERENAARISHQYKVGDRVLKTTNRILRKFSKKKSDPYQIIAIHTNGTVTIQKGVTQDRLSIRRIEPFNK</sequence>
<evidence type="ECO:0000256" key="5">
    <source>
        <dbReference type="ARBA" id="ARBA00022759"/>
    </source>
</evidence>
<evidence type="ECO:0000256" key="7">
    <source>
        <dbReference type="ARBA" id="ARBA00022918"/>
    </source>
</evidence>
<dbReference type="InterPro" id="IPR041373">
    <property type="entry name" value="RT_RNaseH"/>
</dbReference>
<dbReference type="Proteomes" id="UP001054902">
    <property type="component" value="Unassembled WGS sequence"/>
</dbReference>
<dbReference type="Gene3D" id="3.10.10.10">
    <property type="entry name" value="HIV Type 1 Reverse Transcriptase, subunit A, domain 1"/>
    <property type="match status" value="1"/>
</dbReference>
<evidence type="ECO:0000259" key="9">
    <source>
        <dbReference type="PROSITE" id="PS50994"/>
    </source>
</evidence>
<dbReference type="Pfam" id="PF00078">
    <property type="entry name" value="RVT_1"/>
    <property type="match status" value="1"/>
</dbReference>
<dbReference type="SUPFAM" id="SSF56672">
    <property type="entry name" value="DNA/RNA polymerases"/>
    <property type="match status" value="1"/>
</dbReference>
<dbReference type="InterPro" id="IPR001584">
    <property type="entry name" value="Integrase_cat-core"/>
</dbReference>
<dbReference type="InterPro" id="IPR043128">
    <property type="entry name" value="Rev_trsase/Diguanyl_cyclase"/>
</dbReference>
<dbReference type="PANTHER" id="PTHR37984">
    <property type="entry name" value="PROTEIN CBG26694"/>
    <property type="match status" value="1"/>
</dbReference>
<dbReference type="Pfam" id="PF17917">
    <property type="entry name" value="RT_RNaseH"/>
    <property type="match status" value="1"/>
</dbReference>
<dbReference type="InterPro" id="IPR036397">
    <property type="entry name" value="RNaseH_sf"/>
</dbReference>
<dbReference type="GO" id="GO:0004519">
    <property type="term" value="F:endonuclease activity"/>
    <property type="evidence" value="ECO:0007669"/>
    <property type="project" value="UniProtKB-KW"/>
</dbReference>